<dbReference type="Proteomes" id="UP001187192">
    <property type="component" value="Unassembled WGS sequence"/>
</dbReference>
<accession>A0AA88APB6</accession>
<reference evidence="2" key="1">
    <citation type="submission" date="2023-07" db="EMBL/GenBank/DDBJ databases">
        <title>draft genome sequence of fig (Ficus carica).</title>
        <authorList>
            <person name="Takahashi T."/>
            <person name="Nishimura K."/>
        </authorList>
    </citation>
    <scope>NUCLEOTIDE SEQUENCE</scope>
</reference>
<organism evidence="2 3">
    <name type="scientific">Ficus carica</name>
    <name type="common">Common fig</name>
    <dbReference type="NCBI Taxonomy" id="3494"/>
    <lineage>
        <taxon>Eukaryota</taxon>
        <taxon>Viridiplantae</taxon>
        <taxon>Streptophyta</taxon>
        <taxon>Embryophyta</taxon>
        <taxon>Tracheophyta</taxon>
        <taxon>Spermatophyta</taxon>
        <taxon>Magnoliopsida</taxon>
        <taxon>eudicotyledons</taxon>
        <taxon>Gunneridae</taxon>
        <taxon>Pentapetalae</taxon>
        <taxon>rosids</taxon>
        <taxon>fabids</taxon>
        <taxon>Rosales</taxon>
        <taxon>Moraceae</taxon>
        <taxon>Ficeae</taxon>
        <taxon>Ficus</taxon>
    </lineage>
</organism>
<feature type="region of interest" description="Disordered" evidence="1">
    <location>
        <begin position="21"/>
        <end position="41"/>
    </location>
</feature>
<feature type="compositionally biased region" description="Basic residues" evidence="1">
    <location>
        <begin position="21"/>
        <end position="34"/>
    </location>
</feature>
<feature type="region of interest" description="Disordered" evidence="1">
    <location>
        <begin position="66"/>
        <end position="87"/>
    </location>
</feature>
<feature type="compositionally biased region" description="Polar residues" evidence="1">
    <location>
        <begin position="68"/>
        <end position="83"/>
    </location>
</feature>
<evidence type="ECO:0000313" key="2">
    <source>
        <dbReference type="EMBL" id="GMN47536.1"/>
    </source>
</evidence>
<comment type="caution">
    <text evidence="2">The sequence shown here is derived from an EMBL/GenBank/DDBJ whole genome shotgun (WGS) entry which is preliminary data.</text>
</comment>
<evidence type="ECO:0000256" key="1">
    <source>
        <dbReference type="SAM" id="MobiDB-lite"/>
    </source>
</evidence>
<evidence type="ECO:0000313" key="3">
    <source>
        <dbReference type="Proteomes" id="UP001187192"/>
    </source>
</evidence>
<dbReference type="AlphaFoldDB" id="A0AA88APB6"/>
<name>A0AA88APB6_FICCA</name>
<gene>
    <name evidence="2" type="ORF">TIFTF001_016709</name>
</gene>
<sequence length="109" mass="12004">MAPRSSFIAKSLSKFTIKHKRINQKKPVRSKKSGRGNQMVDGDLGKISRGWGYCLWSVSGCGTRDWSKASSQSKCGKTSGLRSQTRDYSGDWTKNVLVSRVADLAIGSF</sequence>
<dbReference type="EMBL" id="BTGU01000026">
    <property type="protein sequence ID" value="GMN47536.1"/>
    <property type="molecule type" value="Genomic_DNA"/>
</dbReference>
<protein>
    <submittedName>
        <fullName evidence="2">Uncharacterized protein</fullName>
    </submittedName>
</protein>
<keyword evidence="3" id="KW-1185">Reference proteome</keyword>
<proteinExistence type="predicted"/>